<dbReference type="InterPro" id="IPR031419">
    <property type="entry name" value="RAD51_interact"/>
</dbReference>
<dbReference type="GeneTree" id="ENSGT00470000042500"/>
<dbReference type="PANTHER" id="PTHR39229:SF1">
    <property type="entry name" value="RAD51-ASSOCIATED PROTEIN 2"/>
    <property type="match status" value="1"/>
</dbReference>
<feature type="compositionally biased region" description="Basic and acidic residues" evidence="1">
    <location>
        <begin position="97"/>
        <end position="106"/>
    </location>
</feature>
<dbReference type="InterPro" id="IPR053355">
    <property type="entry name" value="RAD51-associated"/>
</dbReference>
<feature type="compositionally biased region" description="Pro residues" evidence="1">
    <location>
        <begin position="1"/>
        <end position="12"/>
    </location>
</feature>
<dbReference type="AlphaFoldDB" id="A0A8C6QFF2"/>
<dbReference type="Proteomes" id="UP000694381">
    <property type="component" value="Unassembled WGS sequence"/>
</dbReference>
<feature type="region of interest" description="Disordered" evidence="1">
    <location>
        <begin position="1"/>
        <end position="33"/>
    </location>
</feature>
<feature type="compositionally biased region" description="Basic and acidic residues" evidence="1">
    <location>
        <begin position="135"/>
        <end position="156"/>
    </location>
</feature>
<evidence type="ECO:0000259" key="2">
    <source>
        <dbReference type="Pfam" id="PF15696"/>
    </source>
</evidence>
<organism evidence="3 4">
    <name type="scientific">Nannospalax galili</name>
    <name type="common">Northern Israeli blind subterranean mole rat</name>
    <name type="synonym">Spalax galili</name>
    <dbReference type="NCBI Taxonomy" id="1026970"/>
    <lineage>
        <taxon>Eukaryota</taxon>
        <taxon>Metazoa</taxon>
        <taxon>Chordata</taxon>
        <taxon>Craniata</taxon>
        <taxon>Vertebrata</taxon>
        <taxon>Euteleostomi</taxon>
        <taxon>Mammalia</taxon>
        <taxon>Eutheria</taxon>
        <taxon>Euarchontoglires</taxon>
        <taxon>Glires</taxon>
        <taxon>Rodentia</taxon>
        <taxon>Myomorpha</taxon>
        <taxon>Muroidea</taxon>
        <taxon>Spalacidae</taxon>
        <taxon>Spalacinae</taxon>
        <taxon>Nannospalax</taxon>
    </lineage>
</organism>
<dbReference type="GO" id="GO:0032991">
    <property type="term" value="C:protein-containing complex"/>
    <property type="evidence" value="ECO:0007669"/>
    <property type="project" value="TreeGrafter"/>
</dbReference>
<dbReference type="OMA" id="GGSHFPH"/>
<sequence>MSVTRPPGPVSEPRPADSAPLSPPGKRPRLEELGGVSEAGYRLLLVPRLSEVEKAWEWSPRPFAALLVPLSAAFGEWESSAPAFSSARAGSSTARDGACDPGRRDDDDAPGLRPRGGLGAEAGRLPHHALTPDVHVADRPREEPVRRERGRAREDCGSPPALVVTSAEKNKPPGAELARTADSSADPPSPVPRTPLFPNPLGLGGARPGRFRPSITVTVPEFRADLHSNMPSVYLKQAAKKKNGKFVAYVRDFTNIDSSQNRPDAKKRKLQHDKKPVVEKVFSDYDESNPQSPSNQNNFWGKKDLISLNCYHYSSMTCDVKGSKENFTITPENSKLKRAERSLKVYVSPTPENSQSWDYNRSGILSKCLQNKILEYLNVIPKTNIAPLLSNFDSFIRSGHGWESEEGSIFQWIVHLNYSKNIVTESHIVYVAKSLTFLGILEDNRKHVPKKRKLFKTEQVLEGAKNQNISFLITTKSLPGFETYENVPVLMDFDNIREITLTRESSNVNASCPAQLNVDNWAHYSFSTVKTQVKSGPQFTQNNCGYSSGKCYKISKCNQDLDTERKQRQKGSRLNFKFMVEDAANLREMTTLSSPNKMHHEQMNSTAIIQKLNFEKLLDEGKIWELKVIKSLSRCQVQKDFEIEEEEDSFPLMYGMCSMQSVSVMSKKVNVEETKSANQDDRADTKEFETILQDSELANSKHFHPKNDSTSYVNHQFENDSSEESNECFQGLTANCLSTETLTIAKDFEMKSKFDLVLEELRMFHEISKENEIPSNVEMNNRKENHFGESNDIEETKMEIEKELKLVETNKTYTSFLHCDMKAGPNKHKIYQGLFRWKTIPNNGGQEVPNEYCCPRSEEHLLCSTPEEDCKKPLPQRPAFSPDGCKGEKYNYLLRGGGISRIQPLKTCNRPIRVGLSRKARPKQLHPHLK</sequence>
<dbReference type="Ensembl" id="ENSNGAT00000004524.1">
    <property type="protein sequence ID" value="ENSNGAP00000003241.1"/>
    <property type="gene ID" value="ENSNGAG00000003559.1"/>
</dbReference>
<keyword evidence="4" id="KW-1185">Reference proteome</keyword>
<evidence type="ECO:0000256" key="1">
    <source>
        <dbReference type="SAM" id="MobiDB-lite"/>
    </source>
</evidence>
<protein>
    <submittedName>
        <fullName evidence="3">RAD51 associated protein 2</fullName>
    </submittedName>
</protein>
<accession>A0A8C6QFF2</accession>
<gene>
    <name evidence="3" type="primary">Rad51ap2</name>
</gene>
<name>A0A8C6QFF2_NANGA</name>
<reference evidence="3" key="1">
    <citation type="submission" date="2025-08" db="UniProtKB">
        <authorList>
            <consortium name="Ensembl"/>
        </authorList>
    </citation>
    <scope>IDENTIFICATION</scope>
</reference>
<proteinExistence type="predicted"/>
<reference evidence="3" key="2">
    <citation type="submission" date="2025-09" db="UniProtKB">
        <authorList>
            <consortium name="Ensembl"/>
        </authorList>
    </citation>
    <scope>IDENTIFICATION</scope>
</reference>
<dbReference type="PANTHER" id="PTHR39229">
    <property type="entry name" value="MCG1037962"/>
    <property type="match status" value="1"/>
</dbReference>
<evidence type="ECO:0000313" key="3">
    <source>
        <dbReference type="Ensembl" id="ENSNGAP00000003241.1"/>
    </source>
</evidence>
<evidence type="ECO:0000313" key="4">
    <source>
        <dbReference type="Proteomes" id="UP000694381"/>
    </source>
</evidence>
<feature type="domain" description="RAD51 interacting motif" evidence="2">
    <location>
        <begin position="898"/>
        <end position="928"/>
    </location>
</feature>
<feature type="region of interest" description="Disordered" evidence="1">
    <location>
        <begin position="80"/>
        <end position="194"/>
    </location>
</feature>
<dbReference type="Pfam" id="PF15696">
    <property type="entry name" value="RAD51_interact"/>
    <property type="match status" value="1"/>
</dbReference>